<dbReference type="CDD" id="cd00130">
    <property type="entry name" value="PAS"/>
    <property type="match status" value="1"/>
</dbReference>
<evidence type="ECO:0000259" key="6">
    <source>
        <dbReference type="PROSITE" id="PS50112"/>
    </source>
</evidence>
<evidence type="ECO:0000259" key="5">
    <source>
        <dbReference type="PROSITE" id="PS50110"/>
    </source>
</evidence>
<dbReference type="SMART" id="SM00387">
    <property type="entry name" value="HATPase_c"/>
    <property type="match status" value="1"/>
</dbReference>
<keyword evidence="8" id="KW-1185">Reference proteome</keyword>
<dbReference type="CDD" id="cd00075">
    <property type="entry name" value="HATPase"/>
    <property type="match status" value="1"/>
</dbReference>
<protein>
    <submittedName>
        <fullName evidence="7">Response regulator</fullName>
    </submittedName>
</protein>
<sequence length="500" mass="55977">MSEHERERPESDVELVTEQPTTDPVTILAVDDDGSLLDLTATFLERERDRFEVLTRTRADKAASELSTGEIDVDAIVSDYDMPPMNGLEFLEEVREQYPEIPFILFTGKGSEEIASRAISAGVTDYLQKETGSSQYSVLANRLLHAVEKYRTRRELERSERKFSKLVENSSDFISIVSAEGRFEYVSPCEHIIGYPRGKLIGDSVFNYVHPGDRKEVMETFFEAVEDPEMDPVVEFRLNSSDDRERVIESRGTNLLDDEIVSGFVVNTREITALKARERDLKRRNEQLENIRDLITHDVRNPITVALSSIELHRETGEGSHIETVERALNRIDTLVDQTNVLAEQPGQIEPTGIVSLEDIVRSAWSVVETPGATLRIEDSRRLEADADRLKQLFENLLDNAVEHGSRGDRAGPDEEVTCTTGTLADGIYFEDDGAGIPEPDRELVFDSGYTTDEEGAGLGLTIAERIATGHGWEIEVTEGTDGGARFEITGISFRPAVYE</sequence>
<dbReference type="AlphaFoldDB" id="A0A9R1CQX1"/>
<dbReference type="InterPro" id="IPR003661">
    <property type="entry name" value="HisK_dim/P_dom"/>
</dbReference>
<keyword evidence="1 2" id="KW-0597">Phosphoprotein</keyword>
<dbReference type="PANTHER" id="PTHR43547:SF2">
    <property type="entry name" value="HYBRID SIGNAL TRANSDUCTION HISTIDINE KINASE C"/>
    <property type="match status" value="1"/>
</dbReference>
<accession>A0A9R1CQX1</accession>
<dbReference type="Gene3D" id="3.30.565.10">
    <property type="entry name" value="Histidine kinase-like ATPase, C-terminal domain"/>
    <property type="match status" value="1"/>
</dbReference>
<dbReference type="SUPFAM" id="SSF52172">
    <property type="entry name" value="CheY-like"/>
    <property type="match status" value="1"/>
</dbReference>
<evidence type="ECO:0000313" key="8">
    <source>
        <dbReference type="Proteomes" id="UP001139494"/>
    </source>
</evidence>
<dbReference type="NCBIfam" id="TIGR00229">
    <property type="entry name" value="sensory_box"/>
    <property type="match status" value="1"/>
</dbReference>
<gene>
    <name evidence="7" type="ORF">KM295_08165</name>
</gene>
<feature type="domain" description="Histidine kinase" evidence="4">
    <location>
        <begin position="294"/>
        <end position="490"/>
    </location>
</feature>
<dbReference type="PANTHER" id="PTHR43547">
    <property type="entry name" value="TWO-COMPONENT HISTIDINE KINASE"/>
    <property type="match status" value="1"/>
</dbReference>
<evidence type="ECO:0000259" key="4">
    <source>
        <dbReference type="PROSITE" id="PS50109"/>
    </source>
</evidence>
<dbReference type="InterPro" id="IPR011006">
    <property type="entry name" value="CheY-like_superfamily"/>
</dbReference>
<dbReference type="Proteomes" id="UP001139494">
    <property type="component" value="Unassembled WGS sequence"/>
</dbReference>
<evidence type="ECO:0000256" key="1">
    <source>
        <dbReference type="ARBA" id="ARBA00022553"/>
    </source>
</evidence>
<dbReference type="SUPFAM" id="SSF55785">
    <property type="entry name" value="PYP-like sensor domain (PAS domain)"/>
    <property type="match status" value="1"/>
</dbReference>
<dbReference type="SMART" id="SM00448">
    <property type="entry name" value="REC"/>
    <property type="match status" value="1"/>
</dbReference>
<dbReference type="PROSITE" id="PS50109">
    <property type="entry name" value="HIS_KIN"/>
    <property type="match status" value="1"/>
</dbReference>
<feature type="compositionally biased region" description="Basic and acidic residues" evidence="3">
    <location>
        <begin position="1"/>
        <end position="11"/>
    </location>
</feature>
<proteinExistence type="predicted"/>
<dbReference type="Pfam" id="PF08447">
    <property type="entry name" value="PAS_3"/>
    <property type="match status" value="1"/>
</dbReference>
<dbReference type="InterPro" id="IPR001789">
    <property type="entry name" value="Sig_transdc_resp-reg_receiver"/>
</dbReference>
<feature type="domain" description="Response regulatory" evidence="5">
    <location>
        <begin position="26"/>
        <end position="144"/>
    </location>
</feature>
<feature type="region of interest" description="Disordered" evidence="3">
    <location>
        <begin position="1"/>
        <end position="22"/>
    </location>
</feature>
<dbReference type="InterPro" id="IPR004358">
    <property type="entry name" value="Sig_transdc_His_kin-like_C"/>
</dbReference>
<feature type="domain" description="PAS" evidence="6">
    <location>
        <begin position="159"/>
        <end position="228"/>
    </location>
</feature>
<dbReference type="InterPro" id="IPR000014">
    <property type="entry name" value="PAS"/>
</dbReference>
<dbReference type="InterPro" id="IPR036097">
    <property type="entry name" value="HisK_dim/P_sf"/>
</dbReference>
<dbReference type="RefSeq" id="WP_256029478.1">
    <property type="nucleotide sequence ID" value="NZ_JAHLKM010000008.1"/>
</dbReference>
<feature type="modified residue" description="4-aspartylphosphate" evidence="2">
    <location>
        <position position="79"/>
    </location>
</feature>
<dbReference type="InterPro" id="IPR005467">
    <property type="entry name" value="His_kinase_dom"/>
</dbReference>
<dbReference type="InterPro" id="IPR013655">
    <property type="entry name" value="PAS_fold_3"/>
</dbReference>
<dbReference type="PROSITE" id="PS50110">
    <property type="entry name" value="RESPONSE_REGULATORY"/>
    <property type="match status" value="1"/>
</dbReference>
<dbReference type="InterPro" id="IPR003594">
    <property type="entry name" value="HATPase_dom"/>
</dbReference>
<evidence type="ECO:0000256" key="2">
    <source>
        <dbReference type="PROSITE-ProRule" id="PRU00169"/>
    </source>
</evidence>
<dbReference type="Gene3D" id="3.30.450.20">
    <property type="entry name" value="PAS domain"/>
    <property type="match status" value="1"/>
</dbReference>
<dbReference type="SUPFAM" id="SSF55874">
    <property type="entry name" value="ATPase domain of HSP90 chaperone/DNA topoisomerase II/histidine kinase"/>
    <property type="match status" value="1"/>
</dbReference>
<dbReference type="InterPro" id="IPR035965">
    <property type="entry name" value="PAS-like_dom_sf"/>
</dbReference>
<dbReference type="Pfam" id="PF00072">
    <property type="entry name" value="Response_reg"/>
    <property type="match status" value="1"/>
</dbReference>
<dbReference type="PRINTS" id="PR00344">
    <property type="entry name" value="BCTRLSENSOR"/>
</dbReference>
<dbReference type="PROSITE" id="PS50112">
    <property type="entry name" value="PAS"/>
    <property type="match status" value="1"/>
</dbReference>
<dbReference type="CDD" id="cd00156">
    <property type="entry name" value="REC"/>
    <property type="match status" value="1"/>
</dbReference>
<dbReference type="InterPro" id="IPR036890">
    <property type="entry name" value="HATPase_C_sf"/>
</dbReference>
<dbReference type="GO" id="GO:0000155">
    <property type="term" value="F:phosphorelay sensor kinase activity"/>
    <property type="evidence" value="ECO:0007669"/>
    <property type="project" value="InterPro"/>
</dbReference>
<dbReference type="CDD" id="cd00082">
    <property type="entry name" value="HisKA"/>
    <property type="match status" value="1"/>
</dbReference>
<dbReference type="SUPFAM" id="SSF47384">
    <property type="entry name" value="Homodimeric domain of signal transducing histidine kinase"/>
    <property type="match status" value="1"/>
</dbReference>
<reference evidence="7" key="1">
    <citation type="journal article" date="2023" name="Front. Microbiol.">
        <title>Genomic-based phylogenetic and metabolic analyses of the genus Natronomonas, and description of Natronomonas aquatica sp. nov.</title>
        <authorList>
            <person name="Garcia-Roldan A."/>
            <person name="Duran-Viseras A."/>
            <person name="de la Haba R.R."/>
            <person name="Corral P."/>
            <person name="Sanchez-Porro C."/>
            <person name="Ventosa A."/>
        </authorList>
    </citation>
    <scope>NUCLEOTIDE SEQUENCE</scope>
    <source>
        <strain evidence="7">F2-12</strain>
    </source>
</reference>
<comment type="caution">
    <text evidence="7">The sequence shown here is derived from an EMBL/GenBank/DDBJ whole genome shotgun (WGS) entry which is preliminary data.</text>
</comment>
<dbReference type="Pfam" id="PF02518">
    <property type="entry name" value="HATPase_c"/>
    <property type="match status" value="1"/>
</dbReference>
<dbReference type="SMART" id="SM00091">
    <property type="entry name" value="PAS"/>
    <property type="match status" value="1"/>
</dbReference>
<evidence type="ECO:0000256" key="3">
    <source>
        <dbReference type="SAM" id="MobiDB-lite"/>
    </source>
</evidence>
<dbReference type="EMBL" id="JAHLKM010000008">
    <property type="protein sequence ID" value="MCQ4333454.1"/>
    <property type="molecule type" value="Genomic_DNA"/>
</dbReference>
<dbReference type="Gene3D" id="3.40.50.2300">
    <property type="match status" value="1"/>
</dbReference>
<evidence type="ECO:0000313" key="7">
    <source>
        <dbReference type="EMBL" id="MCQ4333454.1"/>
    </source>
</evidence>
<organism evidence="7 8">
    <name type="scientific">Natronomonas aquatica</name>
    <dbReference type="NCBI Taxonomy" id="2841590"/>
    <lineage>
        <taxon>Archaea</taxon>
        <taxon>Methanobacteriati</taxon>
        <taxon>Methanobacteriota</taxon>
        <taxon>Stenosarchaea group</taxon>
        <taxon>Halobacteria</taxon>
        <taxon>Halobacteriales</taxon>
        <taxon>Natronomonadaceae</taxon>
        <taxon>Natronomonas</taxon>
    </lineage>
</organism>
<name>A0A9R1CQX1_9EURY</name>